<evidence type="ECO:0000313" key="1">
    <source>
        <dbReference type="EMBL" id="SHE49184.1"/>
    </source>
</evidence>
<reference evidence="2" key="1">
    <citation type="submission" date="2016-11" db="EMBL/GenBank/DDBJ databases">
        <authorList>
            <person name="Varghese N."/>
            <person name="Submissions S."/>
        </authorList>
    </citation>
    <scope>NUCLEOTIDE SEQUENCE [LARGE SCALE GENOMIC DNA]</scope>
    <source>
        <strain evidence="2">YR203</strain>
    </source>
</reference>
<gene>
    <name evidence="1" type="ORF">SAMN02787073_0476</name>
</gene>
<dbReference type="EMBL" id="FQVE01000001">
    <property type="protein sequence ID" value="SHE49184.1"/>
    <property type="molecule type" value="Genomic_DNA"/>
</dbReference>
<accession>A0A1M4TXP7</accession>
<protein>
    <submittedName>
        <fullName evidence="1">Uncharacterized protein</fullName>
    </submittedName>
</protein>
<dbReference type="Proteomes" id="UP000184108">
    <property type="component" value="Unassembled WGS sequence"/>
</dbReference>
<organism evidence="1 2">
    <name type="scientific">Chryseobacterium vrystaatense</name>
    <dbReference type="NCBI Taxonomy" id="307480"/>
    <lineage>
        <taxon>Bacteria</taxon>
        <taxon>Pseudomonadati</taxon>
        <taxon>Bacteroidota</taxon>
        <taxon>Flavobacteriia</taxon>
        <taxon>Flavobacteriales</taxon>
        <taxon>Weeksellaceae</taxon>
        <taxon>Chryseobacterium group</taxon>
        <taxon>Chryseobacterium</taxon>
    </lineage>
</organism>
<dbReference type="AlphaFoldDB" id="A0A1M4TXP7"/>
<proteinExistence type="predicted"/>
<sequence length="52" mass="6327">MNNSSLSAKISELFNLVFKYMFKTFQIVGRFFLFTDSRKENLFYQDIFEEEI</sequence>
<evidence type="ECO:0000313" key="2">
    <source>
        <dbReference type="Proteomes" id="UP000184108"/>
    </source>
</evidence>
<name>A0A1M4TXP7_9FLAO</name>